<dbReference type="InterPro" id="IPR041698">
    <property type="entry name" value="Methyltransf_25"/>
</dbReference>
<reference evidence="3 4" key="1">
    <citation type="journal article" date="2023" name="G3 (Bethesda)">
        <title>A chromosome-level genome assembly of Zasmidium syzygii isolated from banana leaves.</title>
        <authorList>
            <person name="van Westerhoven A.C."/>
            <person name="Mehrabi R."/>
            <person name="Talebi R."/>
            <person name="Steentjes M.B.F."/>
            <person name="Corcolon B."/>
            <person name="Chong P.A."/>
            <person name="Kema G.H.J."/>
            <person name="Seidl M.F."/>
        </authorList>
    </citation>
    <scope>NUCLEOTIDE SEQUENCE [LARGE SCALE GENOMIC DNA]</scope>
    <source>
        <strain evidence="3 4">P124</strain>
    </source>
</reference>
<evidence type="ECO:0000313" key="3">
    <source>
        <dbReference type="EMBL" id="KAK4507528.1"/>
    </source>
</evidence>
<dbReference type="InterPro" id="IPR029063">
    <property type="entry name" value="SAM-dependent_MTases_sf"/>
</dbReference>
<dbReference type="Pfam" id="PF13649">
    <property type="entry name" value="Methyltransf_25"/>
    <property type="match status" value="1"/>
</dbReference>
<evidence type="ECO:0000313" key="4">
    <source>
        <dbReference type="Proteomes" id="UP001305779"/>
    </source>
</evidence>
<dbReference type="SUPFAM" id="SSF53335">
    <property type="entry name" value="S-adenosyl-L-methionine-dependent methyltransferases"/>
    <property type="match status" value="1"/>
</dbReference>
<sequence length="284" mass="32262">MTTPSSSSHEYNGPHSSEENSRLDYQHNALRTVMGSKTFHATLPTSPTRILDIGCGTGVVTLELAEKYPSAQIIAVDIILPTHPIQDLKNVTFIQGKFADLVADGTLEPGSFDYIFSRLLILEITDWKKQTSLISNLLKPSGVYEVQDFSWNILSKEDKVIFDQYPIFGLMKEHAELKGLDTFCGDHHPKHLADAGFENIQHERFPWPLQYWPERPETYMLAHMYHGGESLGFRMTVLDNLLGRSGRYSPEQMDEIKADFEKMLKDFSEGTYQPYSATWGRKPA</sequence>
<dbReference type="Proteomes" id="UP001305779">
    <property type="component" value="Unassembled WGS sequence"/>
</dbReference>
<evidence type="ECO:0000259" key="2">
    <source>
        <dbReference type="Pfam" id="PF13649"/>
    </source>
</evidence>
<keyword evidence="4" id="KW-1185">Reference proteome</keyword>
<feature type="domain" description="Methyltransferase" evidence="2">
    <location>
        <begin position="50"/>
        <end position="142"/>
    </location>
</feature>
<gene>
    <name evidence="3" type="ORF">PRZ48_001263</name>
</gene>
<dbReference type="CDD" id="cd02440">
    <property type="entry name" value="AdoMet_MTases"/>
    <property type="match status" value="1"/>
</dbReference>
<comment type="caution">
    <text evidence="3">The sequence shown here is derived from an EMBL/GenBank/DDBJ whole genome shotgun (WGS) entry which is preliminary data.</text>
</comment>
<dbReference type="PANTHER" id="PTHR43591:SF24">
    <property type="entry name" value="2-METHOXY-6-POLYPRENYL-1,4-BENZOQUINOL METHYLASE, MITOCHONDRIAL"/>
    <property type="match status" value="1"/>
</dbReference>
<dbReference type="PANTHER" id="PTHR43591">
    <property type="entry name" value="METHYLTRANSFERASE"/>
    <property type="match status" value="1"/>
</dbReference>
<protein>
    <recommendedName>
        <fullName evidence="2">Methyltransferase domain-containing protein</fullName>
    </recommendedName>
</protein>
<name>A0ABR0F248_ZASCE</name>
<organism evidence="3 4">
    <name type="scientific">Zasmidium cellare</name>
    <name type="common">Wine cellar mold</name>
    <name type="synonym">Racodium cellare</name>
    <dbReference type="NCBI Taxonomy" id="395010"/>
    <lineage>
        <taxon>Eukaryota</taxon>
        <taxon>Fungi</taxon>
        <taxon>Dikarya</taxon>
        <taxon>Ascomycota</taxon>
        <taxon>Pezizomycotina</taxon>
        <taxon>Dothideomycetes</taxon>
        <taxon>Dothideomycetidae</taxon>
        <taxon>Mycosphaerellales</taxon>
        <taxon>Mycosphaerellaceae</taxon>
        <taxon>Zasmidium</taxon>
    </lineage>
</organism>
<dbReference type="EMBL" id="JAXOVC010000001">
    <property type="protein sequence ID" value="KAK4507528.1"/>
    <property type="molecule type" value="Genomic_DNA"/>
</dbReference>
<dbReference type="Gene3D" id="3.40.50.150">
    <property type="entry name" value="Vaccinia Virus protein VP39"/>
    <property type="match status" value="1"/>
</dbReference>
<proteinExistence type="predicted"/>
<feature type="compositionally biased region" description="Polar residues" evidence="1">
    <location>
        <begin position="1"/>
        <end position="10"/>
    </location>
</feature>
<feature type="region of interest" description="Disordered" evidence="1">
    <location>
        <begin position="1"/>
        <end position="20"/>
    </location>
</feature>
<accession>A0ABR0F248</accession>
<evidence type="ECO:0000256" key="1">
    <source>
        <dbReference type="SAM" id="MobiDB-lite"/>
    </source>
</evidence>